<keyword evidence="1" id="KW-0328">Glycosyltransferase</keyword>
<gene>
    <name evidence="5" type="ORF">AVDCRST_MAG20-1874</name>
</gene>
<proteinExistence type="predicted"/>
<dbReference type="CDD" id="cd03811">
    <property type="entry name" value="GT4_GT28_WabH-like"/>
    <property type="match status" value="1"/>
</dbReference>
<dbReference type="Pfam" id="PF13439">
    <property type="entry name" value="Glyco_transf_4"/>
    <property type="match status" value="1"/>
</dbReference>
<dbReference type="EMBL" id="CADCSY010000084">
    <property type="protein sequence ID" value="CAA9243922.1"/>
    <property type="molecule type" value="Genomic_DNA"/>
</dbReference>
<evidence type="ECO:0000256" key="2">
    <source>
        <dbReference type="ARBA" id="ARBA00022679"/>
    </source>
</evidence>
<protein>
    <recommendedName>
        <fullName evidence="4">Glycosyltransferase subfamily 4-like N-terminal domain-containing protein</fullName>
    </recommendedName>
</protein>
<name>A0A6J4I983_9ACTN</name>
<dbReference type="Gene3D" id="3.40.50.2000">
    <property type="entry name" value="Glycogen Phosphorylase B"/>
    <property type="match status" value="2"/>
</dbReference>
<dbReference type="PANTHER" id="PTHR12526:SF510">
    <property type="entry name" value="D-INOSITOL 3-PHOSPHATE GLYCOSYLTRANSFERASE"/>
    <property type="match status" value="1"/>
</dbReference>
<reference evidence="5" key="1">
    <citation type="submission" date="2020-02" db="EMBL/GenBank/DDBJ databases">
        <authorList>
            <person name="Meier V. D."/>
        </authorList>
    </citation>
    <scope>NUCLEOTIDE SEQUENCE</scope>
    <source>
        <strain evidence="5">AVDCRST_MAG20</strain>
    </source>
</reference>
<sequence length="402" mass="43472">MSLVGEAEGGGAHEWSDPDRSRPAAVGLKVVLVEPDLEDSGAIRVDLQRAVRWGELGARVVVVVLERKEEREWVPIPAGVEIRFVTKRTRRFRYVYALGLLKVWWLARRSDAVLSGREMQFGVVVAAKAARAARRPLAVTMHSWQEKAMAEHVEPRYRDSMREAVAGADLVVCVSDALAVATRASSPRPERVHTVRNGIDAELVRRSASSPPEVPLPEGPLVVGCGRLNDEKGFDVLVRAHAQALADGATPHSVVVVGEGPRRAALQSLARELGVEGTVTFTGFASNPWPVLARADLFVLPSRYEGLTLTLLEALALGVPVAASQCEGPEEILEGGRYGALFPVEDVAALARVIGRHLRDPDDLVERAAAGAAVVAERYDVASAALAHLELLQQLGKVRVRR</sequence>
<dbReference type="Pfam" id="PF13692">
    <property type="entry name" value="Glyco_trans_1_4"/>
    <property type="match status" value="1"/>
</dbReference>
<evidence type="ECO:0000256" key="3">
    <source>
        <dbReference type="SAM" id="MobiDB-lite"/>
    </source>
</evidence>
<dbReference type="GO" id="GO:0016757">
    <property type="term" value="F:glycosyltransferase activity"/>
    <property type="evidence" value="ECO:0007669"/>
    <property type="project" value="UniProtKB-KW"/>
</dbReference>
<evidence type="ECO:0000313" key="5">
    <source>
        <dbReference type="EMBL" id="CAA9243922.1"/>
    </source>
</evidence>
<dbReference type="AlphaFoldDB" id="A0A6J4I983"/>
<dbReference type="PANTHER" id="PTHR12526">
    <property type="entry name" value="GLYCOSYLTRANSFERASE"/>
    <property type="match status" value="1"/>
</dbReference>
<evidence type="ECO:0000259" key="4">
    <source>
        <dbReference type="Pfam" id="PF13439"/>
    </source>
</evidence>
<accession>A0A6J4I983</accession>
<organism evidence="5">
    <name type="scientific">uncultured Acidimicrobiales bacterium</name>
    <dbReference type="NCBI Taxonomy" id="310071"/>
    <lineage>
        <taxon>Bacteria</taxon>
        <taxon>Bacillati</taxon>
        <taxon>Actinomycetota</taxon>
        <taxon>Acidimicrobiia</taxon>
        <taxon>Acidimicrobiales</taxon>
        <taxon>environmental samples</taxon>
    </lineage>
</organism>
<dbReference type="InterPro" id="IPR028098">
    <property type="entry name" value="Glyco_trans_4-like_N"/>
</dbReference>
<keyword evidence="2" id="KW-0808">Transferase</keyword>
<evidence type="ECO:0000256" key="1">
    <source>
        <dbReference type="ARBA" id="ARBA00022676"/>
    </source>
</evidence>
<feature type="domain" description="Glycosyltransferase subfamily 4-like N-terminal" evidence="4">
    <location>
        <begin position="52"/>
        <end position="202"/>
    </location>
</feature>
<dbReference type="SUPFAM" id="SSF53756">
    <property type="entry name" value="UDP-Glycosyltransferase/glycogen phosphorylase"/>
    <property type="match status" value="1"/>
</dbReference>
<feature type="region of interest" description="Disordered" evidence="3">
    <location>
        <begin position="1"/>
        <end position="21"/>
    </location>
</feature>